<evidence type="ECO:0000256" key="2">
    <source>
        <dbReference type="ARBA" id="ARBA00023125"/>
    </source>
</evidence>
<dbReference type="GO" id="GO:0045892">
    <property type="term" value="P:negative regulation of DNA-templated transcription"/>
    <property type="evidence" value="ECO:0007669"/>
    <property type="project" value="InterPro"/>
</dbReference>
<evidence type="ECO:0000256" key="1">
    <source>
        <dbReference type="ARBA" id="ARBA00023015"/>
    </source>
</evidence>
<organism evidence="6 7">
    <name type="scientific">Quadrisphaera granulorum</name>
    <dbReference type="NCBI Taxonomy" id="317664"/>
    <lineage>
        <taxon>Bacteria</taxon>
        <taxon>Bacillati</taxon>
        <taxon>Actinomycetota</taxon>
        <taxon>Actinomycetes</taxon>
        <taxon>Kineosporiales</taxon>
        <taxon>Kineosporiaceae</taxon>
        <taxon>Quadrisphaera</taxon>
    </lineage>
</organism>
<dbReference type="SUPFAM" id="SSF48498">
    <property type="entry name" value="Tetracyclin repressor-like, C-terminal domain"/>
    <property type="match status" value="1"/>
</dbReference>
<keyword evidence="1" id="KW-0805">Transcription regulation</keyword>
<dbReference type="Gene3D" id="1.10.10.60">
    <property type="entry name" value="Homeodomain-like"/>
    <property type="match status" value="1"/>
</dbReference>
<evidence type="ECO:0000259" key="4">
    <source>
        <dbReference type="Pfam" id="PF00440"/>
    </source>
</evidence>
<evidence type="ECO:0000313" key="7">
    <source>
        <dbReference type="Proteomes" id="UP000245469"/>
    </source>
</evidence>
<dbReference type="Gene3D" id="1.10.357.10">
    <property type="entry name" value="Tetracycline Repressor, domain 2"/>
    <property type="match status" value="1"/>
</dbReference>
<evidence type="ECO:0000259" key="5">
    <source>
        <dbReference type="Pfam" id="PF02909"/>
    </source>
</evidence>
<dbReference type="Proteomes" id="UP000245469">
    <property type="component" value="Unassembled WGS sequence"/>
</dbReference>
<dbReference type="Pfam" id="PF00440">
    <property type="entry name" value="TetR_N"/>
    <property type="match status" value="1"/>
</dbReference>
<dbReference type="GO" id="GO:0003677">
    <property type="term" value="F:DNA binding"/>
    <property type="evidence" value="ECO:0007669"/>
    <property type="project" value="UniProtKB-KW"/>
</dbReference>
<accession>A0A316A6F4</accession>
<sequence>MMTKAQRLDRETILAAGLELARAGKSVTVREMGARLNADPTAIYRHFRNRDELVRRLLDRVMALVLDSMTSTVDDWEAYLHEFAERTVETFVAHPAIGLEAMRLNTEGEAELDSMEAILSAFRAAGLTGDDLVRAYSVYSGFVLAFASSAVHAEGGDPWVAPAPGLDAARYPEIAASREGLAKLTGATVRQLSIQTVIDAALARARNV</sequence>
<dbReference type="SUPFAM" id="SSF46689">
    <property type="entry name" value="Homeodomain-like"/>
    <property type="match status" value="1"/>
</dbReference>
<comment type="caution">
    <text evidence="6">The sequence shown here is derived from an EMBL/GenBank/DDBJ whole genome shotgun (WGS) entry which is preliminary data.</text>
</comment>
<feature type="domain" description="Tetracycline repressor TetR C-terminal" evidence="5">
    <location>
        <begin position="74"/>
        <end position="148"/>
    </location>
</feature>
<evidence type="ECO:0000256" key="3">
    <source>
        <dbReference type="ARBA" id="ARBA00023163"/>
    </source>
</evidence>
<evidence type="ECO:0000313" key="6">
    <source>
        <dbReference type="EMBL" id="PWJ53506.1"/>
    </source>
</evidence>
<dbReference type="EMBL" id="QGDQ01000012">
    <property type="protein sequence ID" value="PWJ53506.1"/>
    <property type="molecule type" value="Genomic_DNA"/>
</dbReference>
<feature type="domain" description="HTH tetR-type" evidence="4">
    <location>
        <begin position="13"/>
        <end position="56"/>
    </location>
</feature>
<keyword evidence="7" id="KW-1185">Reference proteome</keyword>
<protein>
    <submittedName>
        <fullName evidence="6">TetR family transcriptional regulator</fullName>
    </submittedName>
</protein>
<dbReference type="AlphaFoldDB" id="A0A316A6F4"/>
<dbReference type="InterPro" id="IPR009057">
    <property type="entry name" value="Homeodomain-like_sf"/>
</dbReference>
<dbReference type="InterPro" id="IPR004111">
    <property type="entry name" value="Repressor_TetR_C"/>
</dbReference>
<proteinExistence type="predicted"/>
<reference evidence="6 7" key="1">
    <citation type="submission" date="2018-03" db="EMBL/GenBank/DDBJ databases">
        <title>Genomic Encyclopedia of Archaeal and Bacterial Type Strains, Phase II (KMG-II): from individual species to whole genera.</title>
        <authorList>
            <person name="Goeker M."/>
        </authorList>
    </citation>
    <scope>NUCLEOTIDE SEQUENCE [LARGE SCALE GENOMIC DNA]</scope>
    <source>
        <strain evidence="6 7">DSM 44889</strain>
    </source>
</reference>
<keyword evidence="2" id="KW-0238">DNA-binding</keyword>
<name>A0A316A6F4_9ACTN</name>
<dbReference type="InterPro" id="IPR036271">
    <property type="entry name" value="Tet_transcr_reg_TetR-rel_C_sf"/>
</dbReference>
<dbReference type="Pfam" id="PF02909">
    <property type="entry name" value="TetR_C_1"/>
    <property type="match status" value="1"/>
</dbReference>
<dbReference type="InterPro" id="IPR001647">
    <property type="entry name" value="HTH_TetR"/>
</dbReference>
<keyword evidence="3" id="KW-0804">Transcription</keyword>
<gene>
    <name evidence="6" type="ORF">BXY45_11279</name>
</gene>